<evidence type="ECO:0000313" key="8">
    <source>
        <dbReference type="RefSeq" id="XP_018489839.1"/>
    </source>
</evidence>
<organism evidence="7 8">
    <name type="scientific">Raphanus sativus</name>
    <name type="common">Radish</name>
    <name type="synonym">Raphanus raphanistrum var. sativus</name>
    <dbReference type="NCBI Taxonomy" id="3726"/>
    <lineage>
        <taxon>Eukaryota</taxon>
        <taxon>Viridiplantae</taxon>
        <taxon>Streptophyta</taxon>
        <taxon>Embryophyta</taxon>
        <taxon>Tracheophyta</taxon>
        <taxon>Spermatophyta</taxon>
        <taxon>Magnoliopsida</taxon>
        <taxon>eudicotyledons</taxon>
        <taxon>Gunneridae</taxon>
        <taxon>Pentapetalae</taxon>
        <taxon>rosids</taxon>
        <taxon>malvids</taxon>
        <taxon>Brassicales</taxon>
        <taxon>Brassicaceae</taxon>
        <taxon>Brassiceae</taxon>
        <taxon>Raphanus</taxon>
    </lineage>
</organism>
<dbReference type="InterPro" id="IPR011598">
    <property type="entry name" value="bHLH_dom"/>
</dbReference>
<dbReference type="KEGG" id="rsz:108860460"/>
<dbReference type="SUPFAM" id="SSF47459">
    <property type="entry name" value="HLH, helix-loop-helix DNA-binding domain"/>
    <property type="match status" value="1"/>
</dbReference>
<dbReference type="PANTHER" id="PTHR45959:SF18">
    <property type="entry name" value="TRANSCRIPTION FACTOR BHLH18"/>
    <property type="match status" value="1"/>
</dbReference>
<dbReference type="RefSeq" id="XP_018489839.1">
    <property type="nucleotide sequence ID" value="XM_018634337.2"/>
</dbReference>
<dbReference type="Pfam" id="PF00010">
    <property type="entry name" value="HLH"/>
    <property type="match status" value="1"/>
</dbReference>
<keyword evidence="3" id="KW-0238">DNA-binding</keyword>
<evidence type="ECO:0000256" key="1">
    <source>
        <dbReference type="ARBA" id="ARBA00004123"/>
    </source>
</evidence>
<reference evidence="8" key="2">
    <citation type="submission" date="2025-08" db="UniProtKB">
        <authorList>
            <consortium name="RefSeq"/>
        </authorList>
    </citation>
    <scope>IDENTIFICATION</scope>
    <source>
        <tissue evidence="8">Leaf</tissue>
    </source>
</reference>
<sequence length="288" mass="32112">MDISCNSDFNQLNFSFVQEYQMMTNFPTLEELNDILSLPSLQTMEPQLYSHQSPVVTTLNAEAAQQLKHRSYMNTTTNQCSSGFGEYGVMGDLQPKKESTLLAQRKMSRGVSQARDHIMAERRRREKLSQRFIALSTIVPGLKKTDKASVLGGTIKYLKHLQGRVSFLEEQASQKTIESVVYLNKSRLSVADKELDCIALPEIEARSSGKNVLIRVHCERRKGVVEITMAAVEKLSLTVINSSVITFGSNSIHLTIISQMGEGFNITPKDVATSIKSSLEAFMNANLI</sequence>
<dbReference type="PANTHER" id="PTHR45959">
    <property type="entry name" value="BHLH TRANSCRIPTION FACTOR"/>
    <property type="match status" value="1"/>
</dbReference>
<dbReference type="Pfam" id="PF22754">
    <property type="entry name" value="bHLH-TF_ACT-like_plant"/>
    <property type="match status" value="1"/>
</dbReference>
<evidence type="ECO:0000256" key="2">
    <source>
        <dbReference type="ARBA" id="ARBA00023015"/>
    </source>
</evidence>
<evidence type="ECO:0000313" key="7">
    <source>
        <dbReference type="Proteomes" id="UP000504610"/>
    </source>
</evidence>
<accession>A0A6J0NYS8</accession>
<dbReference type="PROSITE" id="PS50888">
    <property type="entry name" value="BHLH"/>
    <property type="match status" value="1"/>
</dbReference>
<dbReference type="GeneID" id="108860460"/>
<keyword evidence="2" id="KW-0805">Transcription regulation</keyword>
<evidence type="ECO:0000256" key="5">
    <source>
        <dbReference type="ARBA" id="ARBA00023242"/>
    </source>
</evidence>
<evidence type="ECO:0000256" key="3">
    <source>
        <dbReference type="ARBA" id="ARBA00023125"/>
    </source>
</evidence>
<comment type="subcellular location">
    <subcellularLocation>
        <location evidence="1">Nucleus</location>
    </subcellularLocation>
</comment>
<keyword evidence="7" id="KW-1185">Reference proteome</keyword>
<dbReference type="AlphaFoldDB" id="A0A6J0NYS8"/>
<reference evidence="7" key="1">
    <citation type="journal article" date="2019" name="Database">
        <title>The radish genome database (RadishGD): an integrated information resource for radish genomics.</title>
        <authorList>
            <person name="Yu H.J."/>
            <person name="Baek S."/>
            <person name="Lee Y.J."/>
            <person name="Cho A."/>
            <person name="Mun J.H."/>
        </authorList>
    </citation>
    <scope>NUCLEOTIDE SEQUENCE [LARGE SCALE GENOMIC DNA]</scope>
    <source>
        <strain evidence="7">cv. WK10039</strain>
    </source>
</reference>
<evidence type="ECO:0000256" key="4">
    <source>
        <dbReference type="ARBA" id="ARBA00023163"/>
    </source>
</evidence>
<feature type="domain" description="BHLH" evidence="6">
    <location>
        <begin position="112"/>
        <end position="161"/>
    </location>
</feature>
<dbReference type="Gene3D" id="4.10.280.10">
    <property type="entry name" value="Helix-loop-helix DNA-binding domain"/>
    <property type="match status" value="1"/>
</dbReference>
<keyword evidence="4" id="KW-0804">Transcription</keyword>
<name>A0A6J0NYS8_RAPSA</name>
<dbReference type="InterPro" id="IPR052610">
    <property type="entry name" value="bHLH_transcription_regulator"/>
</dbReference>
<proteinExistence type="predicted"/>
<dbReference type="InterPro" id="IPR054502">
    <property type="entry name" value="bHLH-TF_ACT-like_plant"/>
</dbReference>
<dbReference type="InterPro" id="IPR036638">
    <property type="entry name" value="HLH_DNA-bd_sf"/>
</dbReference>
<dbReference type="OrthoDB" id="690068at2759"/>
<protein>
    <submittedName>
        <fullName evidence="8">Transcription factor bHLH25-like isoform X1</fullName>
    </submittedName>
</protein>
<keyword evidence="5" id="KW-0539">Nucleus</keyword>
<dbReference type="Proteomes" id="UP000504610">
    <property type="component" value="Chromosome 5"/>
</dbReference>
<gene>
    <name evidence="8" type="primary">LOC108860460</name>
</gene>
<dbReference type="GO" id="GO:0005634">
    <property type="term" value="C:nucleus"/>
    <property type="evidence" value="ECO:0007669"/>
    <property type="project" value="UniProtKB-SubCell"/>
</dbReference>
<dbReference type="SMART" id="SM00353">
    <property type="entry name" value="HLH"/>
    <property type="match status" value="1"/>
</dbReference>
<dbReference type="GO" id="GO:0046983">
    <property type="term" value="F:protein dimerization activity"/>
    <property type="evidence" value="ECO:0007669"/>
    <property type="project" value="InterPro"/>
</dbReference>
<evidence type="ECO:0000259" key="6">
    <source>
        <dbReference type="PROSITE" id="PS50888"/>
    </source>
</evidence>